<proteinExistence type="predicted"/>
<dbReference type="RefSeq" id="WP_218131081.1">
    <property type="nucleotide sequence ID" value="NZ_FNET01000028.1"/>
</dbReference>
<evidence type="ECO:0008006" key="3">
    <source>
        <dbReference type="Google" id="ProtNLM"/>
    </source>
</evidence>
<gene>
    <name evidence="1" type="ORF">SAMN04488074_12881</name>
</gene>
<reference evidence="2" key="1">
    <citation type="submission" date="2016-10" db="EMBL/GenBank/DDBJ databases">
        <authorList>
            <person name="Varghese N."/>
            <person name="Submissions S."/>
        </authorList>
    </citation>
    <scope>NUCLEOTIDE SEQUENCE [LARGE SCALE GENOMIC DNA]</scope>
    <source>
        <strain evidence="2">DSM 44796</strain>
    </source>
</reference>
<name>A0A1G9WTX3_9PSEU</name>
<protein>
    <recommendedName>
        <fullName evidence="3">Phosphoesterase</fullName>
    </recommendedName>
</protein>
<sequence length="352" mass="39523">MEFDTPAQDHHTLMIPRHDDEARQLFELESRFAKHDAFPADPGRDTEAKMIEFLKAAKDMRNKPLVIAHHASRSARGLGVYGQDTPREFRNGNNIAPDVYVGFEGAPGHQAGPLVGGARGAYSSYPTHGGFDQMTARVGGLWDSLLGEGRKWWITATSDSHVHWTRGGADFWPGEYSKTYVQARQDYGDIMDALRTGRIFVTTGDLITTLDLTARNRDRSAAVGETLVVRRRDRNDVDIEIRFRPLQGKNANGDQPQVRRVDLIVGNITGPNPNLDADTNPTTKVVARFGPSDWQRRGSEFVIRHTLRNVENDLYARVRGTNTDEAEPLPDAKENPWTDLWFYSNPVFVRLG</sequence>
<dbReference type="AlphaFoldDB" id="A0A1G9WTX3"/>
<dbReference type="EMBL" id="FNET01000028">
    <property type="protein sequence ID" value="SDM88012.1"/>
    <property type="molecule type" value="Genomic_DNA"/>
</dbReference>
<dbReference type="Proteomes" id="UP000199682">
    <property type="component" value="Unassembled WGS sequence"/>
</dbReference>
<accession>A0A1G9WTX3</accession>
<organism evidence="1 2">
    <name type="scientific">Lentzea albidocapillata subsp. violacea</name>
    <dbReference type="NCBI Taxonomy" id="128104"/>
    <lineage>
        <taxon>Bacteria</taxon>
        <taxon>Bacillati</taxon>
        <taxon>Actinomycetota</taxon>
        <taxon>Actinomycetes</taxon>
        <taxon>Pseudonocardiales</taxon>
        <taxon>Pseudonocardiaceae</taxon>
        <taxon>Lentzea</taxon>
    </lineage>
</organism>
<evidence type="ECO:0000313" key="2">
    <source>
        <dbReference type="Proteomes" id="UP000199682"/>
    </source>
</evidence>
<evidence type="ECO:0000313" key="1">
    <source>
        <dbReference type="EMBL" id="SDM88012.1"/>
    </source>
</evidence>